<evidence type="ECO:0000256" key="1">
    <source>
        <dbReference type="SAM" id="Phobius"/>
    </source>
</evidence>
<gene>
    <name evidence="2" type="ORF">CO058_03835</name>
</gene>
<dbReference type="AlphaFoldDB" id="A0A2M8EKZ1"/>
<keyword evidence="1" id="KW-0812">Transmembrane</keyword>
<evidence type="ECO:0000313" key="2">
    <source>
        <dbReference type="EMBL" id="PJC23367.1"/>
    </source>
</evidence>
<comment type="caution">
    <text evidence="2">The sequence shown here is derived from an EMBL/GenBank/DDBJ whole genome shotgun (WGS) entry which is preliminary data.</text>
</comment>
<evidence type="ECO:0000313" key="3">
    <source>
        <dbReference type="Proteomes" id="UP000229756"/>
    </source>
</evidence>
<dbReference type="EMBL" id="PFSJ01000027">
    <property type="protein sequence ID" value="PJC23367.1"/>
    <property type="molecule type" value="Genomic_DNA"/>
</dbReference>
<reference evidence="3" key="1">
    <citation type="submission" date="2017-09" db="EMBL/GenBank/DDBJ databases">
        <title>Depth-based differentiation of microbial function through sediment-hosted aquifers and enrichment of novel symbionts in the deep terrestrial subsurface.</title>
        <authorList>
            <person name="Probst A.J."/>
            <person name="Ladd B."/>
            <person name="Jarett J.K."/>
            <person name="Geller-Mcgrath D.E."/>
            <person name="Sieber C.M.K."/>
            <person name="Emerson J.B."/>
            <person name="Anantharaman K."/>
            <person name="Thomas B.C."/>
            <person name="Malmstrom R."/>
            <person name="Stieglmeier M."/>
            <person name="Klingl A."/>
            <person name="Woyke T."/>
            <person name="Ryan C.M."/>
            <person name="Banfield J.F."/>
        </authorList>
    </citation>
    <scope>NUCLEOTIDE SEQUENCE [LARGE SCALE GENOMIC DNA]</scope>
</reference>
<proteinExistence type="predicted"/>
<protein>
    <submittedName>
        <fullName evidence="2">Uncharacterized protein</fullName>
    </submittedName>
</protein>
<keyword evidence="1" id="KW-0472">Membrane</keyword>
<organism evidence="2 3">
    <name type="scientific">candidate division WWE3 bacterium CG_4_9_14_0_2_um_filter_35_11</name>
    <dbReference type="NCBI Taxonomy" id="1975077"/>
    <lineage>
        <taxon>Bacteria</taxon>
        <taxon>Katanobacteria</taxon>
    </lineage>
</organism>
<feature type="transmembrane region" description="Helical" evidence="1">
    <location>
        <begin position="53"/>
        <end position="80"/>
    </location>
</feature>
<sequence>MKQFKLTDISYFNLKLVVATIALHWLSLYDMDVLNTPVISEKILPPGFYLDQYFFFGLAGVLTLMFLFVYPPVALFDLFIAKLSTKFTKSISVSPADMKFKKGKHVENLIRLATYALMCLTPYLFIASFINAVVILPFTFFHMILMAITTFMHGLQMLAIYRILLPQFVKLTKAFCSNLILAIW</sequence>
<feature type="transmembrane region" description="Helical" evidence="1">
    <location>
        <begin position="109"/>
        <end position="134"/>
    </location>
</feature>
<keyword evidence="1" id="KW-1133">Transmembrane helix</keyword>
<feature type="transmembrane region" description="Helical" evidence="1">
    <location>
        <begin position="140"/>
        <end position="164"/>
    </location>
</feature>
<name>A0A2M8EKZ1_UNCKA</name>
<feature type="transmembrane region" description="Helical" evidence="1">
    <location>
        <begin position="12"/>
        <end position="29"/>
    </location>
</feature>
<dbReference type="Proteomes" id="UP000229756">
    <property type="component" value="Unassembled WGS sequence"/>
</dbReference>
<accession>A0A2M8EKZ1</accession>